<dbReference type="STRING" id="196109.A0A136JBD8"/>
<organism evidence="1 2">
    <name type="scientific">Microdochium bolleyi</name>
    <dbReference type="NCBI Taxonomy" id="196109"/>
    <lineage>
        <taxon>Eukaryota</taxon>
        <taxon>Fungi</taxon>
        <taxon>Dikarya</taxon>
        <taxon>Ascomycota</taxon>
        <taxon>Pezizomycotina</taxon>
        <taxon>Sordariomycetes</taxon>
        <taxon>Xylariomycetidae</taxon>
        <taxon>Xylariales</taxon>
        <taxon>Microdochiaceae</taxon>
        <taxon>Microdochium</taxon>
    </lineage>
</organism>
<proteinExistence type="predicted"/>
<dbReference type="Pfam" id="PF00300">
    <property type="entry name" value="His_Phos_1"/>
    <property type="match status" value="2"/>
</dbReference>
<accession>A0A136JBD8</accession>
<dbReference type="Gene3D" id="3.40.50.1240">
    <property type="entry name" value="Phosphoglycerate mutase-like"/>
    <property type="match status" value="1"/>
</dbReference>
<dbReference type="Proteomes" id="UP000070501">
    <property type="component" value="Unassembled WGS sequence"/>
</dbReference>
<dbReference type="InParanoid" id="A0A136JBD8"/>
<dbReference type="OrthoDB" id="414418at2759"/>
<dbReference type="SUPFAM" id="SSF53254">
    <property type="entry name" value="Phosphoglycerate mutase-like"/>
    <property type="match status" value="1"/>
</dbReference>
<dbReference type="InterPro" id="IPR013078">
    <property type="entry name" value="His_Pase_superF_clade-1"/>
</dbReference>
<keyword evidence="2" id="KW-1185">Reference proteome</keyword>
<dbReference type="InterPro" id="IPR029033">
    <property type="entry name" value="His_PPase_superfam"/>
</dbReference>
<dbReference type="InterPro" id="IPR051710">
    <property type="entry name" value="Phosphatase_SH3-domain"/>
</dbReference>
<evidence type="ECO:0000313" key="1">
    <source>
        <dbReference type="EMBL" id="KXJ94494.1"/>
    </source>
</evidence>
<gene>
    <name evidence="1" type="ORF">Micbo1qcDRAFT_159669</name>
</gene>
<name>A0A136JBD8_9PEZI</name>
<dbReference type="PANTHER" id="PTHR16469">
    <property type="entry name" value="UBIQUITIN-ASSOCIATED AND SH3 DOMAIN-CONTAINING BA-RELATED"/>
    <property type="match status" value="1"/>
</dbReference>
<protein>
    <submittedName>
        <fullName evidence="1">Histidine phosphatase superfamily</fullName>
    </submittedName>
</protein>
<dbReference type="EMBL" id="KQ964247">
    <property type="protein sequence ID" value="KXJ94494.1"/>
    <property type="molecule type" value="Genomic_DNA"/>
</dbReference>
<dbReference type="SMART" id="SM00855">
    <property type="entry name" value="PGAM"/>
    <property type="match status" value="1"/>
</dbReference>
<dbReference type="FunCoup" id="A0A136JBD8">
    <property type="interactions" value="129"/>
</dbReference>
<dbReference type="CDD" id="cd07067">
    <property type="entry name" value="HP_PGM_like"/>
    <property type="match status" value="1"/>
</dbReference>
<reference evidence="2" key="1">
    <citation type="submission" date="2016-02" db="EMBL/GenBank/DDBJ databases">
        <title>Draft genome sequence of Microdochium bolleyi, a fungal endophyte of beachgrass.</title>
        <authorList>
            <consortium name="DOE Joint Genome Institute"/>
            <person name="David A.S."/>
            <person name="May G."/>
            <person name="Haridas S."/>
            <person name="Lim J."/>
            <person name="Wang M."/>
            <person name="Labutti K."/>
            <person name="Lipzen A."/>
            <person name="Barry K."/>
            <person name="Grigoriev I.V."/>
        </authorList>
    </citation>
    <scope>NUCLEOTIDE SEQUENCE [LARGE SCALE GENOMIC DNA]</scope>
    <source>
        <strain evidence="2">J235TASD1</strain>
    </source>
</reference>
<evidence type="ECO:0000313" key="2">
    <source>
        <dbReference type="Proteomes" id="UP000070501"/>
    </source>
</evidence>
<sequence>MSLEVIYVVRHGFRTSWTVDPMTGKYSLGIRSPTGISNDPPLTSHGIDQSRELAAHLMKIEPAVDQVYSSPYYRCMQTIQPFVDLRNSSPETATSQPIQAEGVNPAFTIRAEGGISEWFGAAHFEHPMYAPMEVLEQYFPAVDETYTSAVTRPPNGESATALHLRVARAMQALIERSDREGKKAILLCSHAATVIALGRVLTGQVPNDLEEDDFQAFTCGLSVYRRNRQGKGQGTGAEVANESRPDHGWTSSLAVSGGWDCEANSDCSFLRNGPERGWRFSVDESFVDFGSSELPGSTVGTLDGPGLDSSKL</sequence>
<dbReference type="AlphaFoldDB" id="A0A136JBD8"/>
<dbReference type="PANTHER" id="PTHR16469:SF51">
    <property type="entry name" value="TRANSCRIPTION FACTOR TAU 55 KDA SUBUNIT"/>
    <property type="match status" value="1"/>
</dbReference>